<keyword evidence="1" id="KW-0479">Metal-binding</keyword>
<proteinExistence type="predicted"/>
<comment type="caution">
    <text evidence="4">The sequence shown here is derived from an EMBL/GenBank/DDBJ whole genome shotgun (WGS) entry which is preliminary data.</text>
</comment>
<dbReference type="Gene3D" id="2.60.40.150">
    <property type="entry name" value="C2 domain"/>
    <property type="match status" value="1"/>
</dbReference>
<sequence length="224" mass="25215">METGGVLELLLVSAEDLKHAHHRPRRSKRHYVTIECGGKTVSSKITRGRGKKIWWNEKFRFPLSGAECKELAKVTLTIMEIDKFAEDTPVGETKVQVSEIISEGSDREFLQMKPVPYNVVLEDGTYKGVLKLGIKFVSSVSARVTSHDLTLRRSDEHIRCGNVLQVRMAPSSTDNRVRWSVPTRQPSGGGYGLFLSFACPNIPWRRLFFFCSRSSDGQSGKKDL</sequence>
<dbReference type="InterPro" id="IPR000008">
    <property type="entry name" value="C2_dom"/>
</dbReference>
<dbReference type="AlphaFoldDB" id="A0A835FMJ2"/>
<evidence type="ECO:0000313" key="5">
    <source>
        <dbReference type="Proteomes" id="UP000636709"/>
    </source>
</evidence>
<feature type="domain" description="C2" evidence="3">
    <location>
        <begin position="1"/>
        <end position="110"/>
    </location>
</feature>
<accession>A0A835FMJ2</accession>
<dbReference type="EMBL" id="JACEFO010000500">
    <property type="protein sequence ID" value="KAF8768690.1"/>
    <property type="molecule type" value="Genomic_DNA"/>
</dbReference>
<dbReference type="SMART" id="SM00239">
    <property type="entry name" value="C2"/>
    <property type="match status" value="1"/>
</dbReference>
<dbReference type="SUPFAM" id="SSF49562">
    <property type="entry name" value="C2 domain (Calcium/lipid-binding domain, CaLB)"/>
    <property type="match status" value="1"/>
</dbReference>
<dbReference type="Pfam" id="PF00168">
    <property type="entry name" value="C2"/>
    <property type="match status" value="1"/>
</dbReference>
<dbReference type="PANTHER" id="PTHR46502">
    <property type="entry name" value="C2 DOMAIN-CONTAINING"/>
    <property type="match status" value="1"/>
</dbReference>
<dbReference type="GO" id="GO:0046872">
    <property type="term" value="F:metal ion binding"/>
    <property type="evidence" value="ECO:0007669"/>
    <property type="project" value="UniProtKB-KW"/>
</dbReference>
<keyword evidence="2" id="KW-0106">Calcium</keyword>
<name>A0A835FMJ2_9POAL</name>
<evidence type="ECO:0000256" key="2">
    <source>
        <dbReference type="ARBA" id="ARBA00022837"/>
    </source>
</evidence>
<keyword evidence="5" id="KW-1185">Reference proteome</keyword>
<dbReference type="PROSITE" id="PS50004">
    <property type="entry name" value="C2"/>
    <property type="match status" value="1"/>
</dbReference>
<organism evidence="4 5">
    <name type="scientific">Digitaria exilis</name>
    <dbReference type="NCBI Taxonomy" id="1010633"/>
    <lineage>
        <taxon>Eukaryota</taxon>
        <taxon>Viridiplantae</taxon>
        <taxon>Streptophyta</taxon>
        <taxon>Embryophyta</taxon>
        <taxon>Tracheophyta</taxon>
        <taxon>Spermatophyta</taxon>
        <taxon>Magnoliopsida</taxon>
        <taxon>Liliopsida</taxon>
        <taxon>Poales</taxon>
        <taxon>Poaceae</taxon>
        <taxon>PACMAD clade</taxon>
        <taxon>Panicoideae</taxon>
        <taxon>Panicodae</taxon>
        <taxon>Paniceae</taxon>
        <taxon>Anthephorinae</taxon>
        <taxon>Digitaria</taxon>
    </lineage>
</organism>
<evidence type="ECO:0000256" key="1">
    <source>
        <dbReference type="ARBA" id="ARBA00022723"/>
    </source>
</evidence>
<gene>
    <name evidence="4" type="ORF">HU200_007244</name>
</gene>
<reference evidence="4" key="1">
    <citation type="submission" date="2020-07" db="EMBL/GenBank/DDBJ databases">
        <title>Genome sequence and genetic diversity analysis of an under-domesticated orphan crop, white fonio (Digitaria exilis).</title>
        <authorList>
            <person name="Bennetzen J.L."/>
            <person name="Chen S."/>
            <person name="Ma X."/>
            <person name="Wang X."/>
            <person name="Yssel A.E.J."/>
            <person name="Chaluvadi S.R."/>
            <person name="Johnson M."/>
            <person name="Gangashetty P."/>
            <person name="Hamidou F."/>
            <person name="Sanogo M.D."/>
            <person name="Zwaenepoel A."/>
            <person name="Wallace J."/>
            <person name="Van De Peer Y."/>
            <person name="Van Deynze A."/>
        </authorList>
    </citation>
    <scope>NUCLEOTIDE SEQUENCE</scope>
    <source>
        <tissue evidence="4">Leaves</tissue>
    </source>
</reference>
<dbReference type="OrthoDB" id="195679at2759"/>
<dbReference type="PANTHER" id="PTHR46502:SF14">
    <property type="entry name" value="CALCIUM-DEPENDENT LIPID-BINDING (CALB DOMAIN) FAMILY PROTEIN"/>
    <property type="match status" value="1"/>
</dbReference>
<dbReference type="Proteomes" id="UP000636709">
    <property type="component" value="Unassembled WGS sequence"/>
</dbReference>
<dbReference type="InterPro" id="IPR035892">
    <property type="entry name" value="C2_domain_sf"/>
</dbReference>
<protein>
    <recommendedName>
        <fullName evidence="3">C2 domain-containing protein</fullName>
    </recommendedName>
</protein>
<evidence type="ECO:0000313" key="4">
    <source>
        <dbReference type="EMBL" id="KAF8768690.1"/>
    </source>
</evidence>
<evidence type="ECO:0000259" key="3">
    <source>
        <dbReference type="PROSITE" id="PS50004"/>
    </source>
</evidence>